<organism evidence="1 2">
    <name type="scientific">Blattamonas nauphoetae</name>
    <dbReference type="NCBI Taxonomy" id="2049346"/>
    <lineage>
        <taxon>Eukaryota</taxon>
        <taxon>Metamonada</taxon>
        <taxon>Preaxostyla</taxon>
        <taxon>Oxymonadida</taxon>
        <taxon>Blattamonas</taxon>
    </lineage>
</organism>
<proteinExistence type="predicted"/>
<reference evidence="1 2" key="1">
    <citation type="journal article" date="2022" name="bioRxiv">
        <title>Genomics of Preaxostyla Flagellates Illuminates Evolutionary Transitions and the Path Towards Mitochondrial Loss.</title>
        <authorList>
            <person name="Novak L.V.F."/>
            <person name="Treitli S.C."/>
            <person name="Pyrih J."/>
            <person name="Halakuc P."/>
            <person name="Pipaliya S.V."/>
            <person name="Vacek V."/>
            <person name="Brzon O."/>
            <person name="Soukal P."/>
            <person name="Eme L."/>
            <person name="Dacks J.B."/>
            <person name="Karnkowska A."/>
            <person name="Elias M."/>
            <person name="Hampl V."/>
        </authorList>
    </citation>
    <scope>NUCLEOTIDE SEQUENCE [LARGE SCALE GENOMIC DNA]</scope>
    <source>
        <strain evidence="1">NAU3</strain>
        <tissue evidence="1">Gut</tissue>
    </source>
</reference>
<comment type="caution">
    <text evidence="1">The sequence shown here is derived from an EMBL/GenBank/DDBJ whole genome shotgun (WGS) entry which is preliminary data.</text>
</comment>
<name>A0ABQ9WWW6_9EUKA</name>
<sequence>MSDQAPLKDDAISLPTSTTTDWRLVLQDSITADTLRQGCISLFEQVNSGQNLTPVEVTHAVSFLKYASIHTKYSQYQYKKLLKPLVSYEVFGQWKLTSALVKLVAHPSISLQTVVLSLLDVNFSISSKEYFPTMTLTDLMPHLFTNLSPHEIPLNATTTEFHRHLISILDHFFIVSSPEDVHRSLEIRVSPPLAETLQSEKLDSIFKPSLAYLRSLIAPPACSPNSRPGLYLLSRMRLFREFMLSRLSFTSVPEIQRFFGEIRQELLEELAPMLGYTSTSEVKHCLLYEYADPKTTGHWLKGFECLLKRVSEGIQFSDLGTLAVALFLSNRPSRLYLSFYSDDKFGLKKSATTVSSSPLDTKSLWTLFSPTQPHHAFILLDAFRRFMRNENSVTVEKQIWSGWFPSFVKAVDPSKLPFTADLIPFHTQLFFVLCGHLKKINHNFFHFSDQCTLTDQLRSELDETYHAFYTHTKDYVVHLSLHPFALDDDWHDVIIENLHQVYLWDLNNSLSKPYREEVMKAMDASNLSSSSPPFILTSQLVCDLTNDELINIVDRIVVLLESYSCLDDDTILRICAFLKHKLHYVHLSTLFRKAGRSTEQYLHAIECLLSLPIDYLDRAPINELLSTRSLSIQPTSDEWDDIHLETVGIVKRMIDRNQLSVASNSKQFIKLLRHFVIRILPQSRSSAARLCQSQFERLFAPSVDILGQFFIHPPNSEEGDEDRRVTFYEQTRTSERDQRDVRADPFMDVCKLCTQRVIARCLNRTGFFSRFVTALFDLNFKACAFIFEMIVDRQTYPEMDVDDLRTIRRTIPNLLEEGWEDVLEFVYVKKAVVTRRSQIKSSQMMLFFGANIDGLRG</sequence>
<dbReference type="Proteomes" id="UP001281761">
    <property type="component" value="Unassembled WGS sequence"/>
</dbReference>
<evidence type="ECO:0000313" key="2">
    <source>
        <dbReference type="Proteomes" id="UP001281761"/>
    </source>
</evidence>
<dbReference type="EMBL" id="JARBJD010000319">
    <property type="protein sequence ID" value="KAK2943996.1"/>
    <property type="molecule type" value="Genomic_DNA"/>
</dbReference>
<gene>
    <name evidence="1" type="ORF">BLNAU_21085</name>
</gene>
<keyword evidence="2" id="KW-1185">Reference proteome</keyword>
<protein>
    <submittedName>
        <fullName evidence="1">Uncharacterized protein</fullName>
    </submittedName>
</protein>
<accession>A0ABQ9WWW6</accession>
<evidence type="ECO:0000313" key="1">
    <source>
        <dbReference type="EMBL" id="KAK2943996.1"/>
    </source>
</evidence>